<organism evidence="1 2">
    <name type="scientific">Littorina saxatilis</name>
    <dbReference type="NCBI Taxonomy" id="31220"/>
    <lineage>
        <taxon>Eukaryota</taxon>
        <taxon>Metazoa</taxon>
        <taxon>Spiralia</taxon>
        <taxon>Lophotrochozoa</taxon>
        <taxon>Mollusca</taxon>
        <taxon>Gastropoda</taxon>
        <taxon>Caenogastropoda</taxon>
        <taxon>Littorinimorpha</taxon>
        <taxon>Littorinoidea</taxon>
        <taxon>Littorinidae</taxon>
        <taxon>Littorina</taxon>
    </lineage>
</organism>
<comment type="caution">
    <text evidence="1">The sequence shown here is derived from an EMBL/GenBank/DDBJ whole genome shotgun (WGS) entry which is preliminary data.</text>
</comment>
<dbReference type="Proteomes" id="UP001374579">
    <property type="component" value="Unassembled WGS sequence"/>
</dbReference>
<name>A0AAN9AYW6_9CAEN</name>
<protein>
    <submittedName>
        <fullName evidence="1">Uncharacterized protein</fullName>
    </submittedName>
</protein>
<sequence>MRVTALAVLALDAASPHRVDQGGEDPLWKRLPLSLQHLAEVLDIPGMGEVAPHFAIQLIPEVLNQVEIGTACWPLHSVDSRLLHLVVDPPRPVGASVVILVDSLRSHLLQCRHSQRSKDLIPVSKASQVTLYMKQGCSVVKSEGPPDHYRTSTKGHLFLDSGVNVAFPLAPPDPQSVVVVVQGET</sequence>
<keyword evidence="2" id="KW-1185">Reference proteome</keyword>
<reference evidence="1 2" key="1">
    <citation type="submission" date="2024-02" db="EMBL/GenBank/DDBJ databases">
        <title>Chromosome-scale genome assembly of the rough periwinkle Littorina saxatilis.</title>
        <authorList>
            <person name="De Jode A."/>
            <person name="Faria R."/>
            <person name="Formenti G."/>
            <person name="Sims Y."/>
            <person name="Smith T.P."/>
            <person name="Tracey A."/>
            <person name="Wood J.M.D."/>
            <person name="Zagrodzka Z.B."/>
            <person name="Johannesson K."/>
            <person name="Butlin R.K."/>
            <person name="Leder E.H."/>
        </authorList>
    </citation>
    <scope>NUCLEOTIDE SEQUENCE [LARGE SCALE GENOMIC DNA]</scope>
    <source>
        <strain evidence="1">Snail1</strain>
        <tissue evidence="1">Muscle</tissue>
    </source>
</reference>
<evidence type="ECO:0000313" key="2">
    <source>
        <dbReference type="Proteomes" id="UP001374579"/>
    </source>
</evidence>
<dbReference type="EMBL" id="JBAMIC010000017">
    <property type="protein sequence ID" value="KAK7095594.1"/>
    <property type="molecule type" value="Genomic_DNA"/>
</dbReference>
<accession>A0AAN9AYW6</accession>
<evidence type="ECO:0000313" key="1">
    <source>
        <dbReference type="EMBL" id="KAK7095594.1"/>
    </source>
</evidence>
<proteinExistence type="predicted"/>
<dbReference type="AlphaFoldDB" id="A0AAN9AYW6"/>
<gene>
    <name evidence="1" type="ORF">V1264_005922</name>
</gene>